<organism evidence="1">
    <name type="scientific">Brassica cretica</name>
    <name type="common">Mustard</name>
    <dbReference type="NCBI Taxonomy" id="69181"/>
    <lineage>
        <taxon>Eukaryota</taxon>
        <taxon>Viridiplantae</taxon>
        <taxon>Streptophyta</taxon>
        <taxon>Embryophyta</taxon>
        <taxon>Tracheophyta</taxon>
        <taxon>Spermatophyta</taxon>
        <taxon>Magnoliopsida</taxon>
        <taxon>eudicotyledons</taxon>
        <taxon>Gunneridae</taxon>
        <taxon>Pentapetalae</taxon>
        <taxon>rosids</taxon>
        <taxon>malvids</taxon>
        <taxon>Brassicales</taxon>
        <taxon>Brassicaceae</taxon>
        <taxon>Brassiceae</taxon>
        <taxon>Brassica</taxon>
    </lineage>
</organism>
<evidence type="ECO:0000313" key="3">
    <source>
        <dbReference type="Proteomes" id="UP000266723"/>
    </source>
</evidence>
<protein>
    <submittedName>
        <fullName evidence="1">Uncharacterized protein</fullName>
    </submittedName>
</protein>
<gene>
    <name evidence="2" type="ORF">DY000_02048025</name>
    <name evidence="1" type="ORF">F2Q70_00021699</name>
</gene>
<reference evidence="1" key="1">
    <citation type="submission" date="2019-12" db="EMBL/GenBank/DDBJ databases">
        <title>Genome sequencing and annotation of Brassica cretica.</title>
        <authorList>
            <person name="Studholme D.J."/>
            <person name="Sarris P.F."/>
        </authorList>
    </citation>
    <scope>NUCLEOTIDE SEQUENCE</scope>
    <source>
        <strain evidence="1">PFS-102/07</strain>
        <tissue evidence="1">Leaf</tissue>
    </source>
</reference>
<dbReference type="OrthoDB" id="1873329at2759"/>
<reference evidence="2" key="2">
    <citation type="submission" date="2019-12" db="EMBL/GenBank/DDBJ databases">
        <authorList>
            <person name="Studholme D.J."/>
            <person name="Sarris P."/>
        </authorList>
    </citation>
    <scope>NUCLEOTIDE SEQUENCE</scope>
    <source>
        <strain evidence="2">PFS-1207/04</strain>
        <tissue evidence="2">Leaf</tissue>
    </source>
</reference>
<dbReference type="EMBL" id="QGKV02000297">
    <property type="protein sequence ID" value="KAF3605147.1"/>
    <property type="molecule type" value="Genomic_DNA"/>
</dbReference>
<name>A0A8S9GVF9_BRACR</name>
<keyword evidence="3" id="KW-1185">Reference proteome</keyword>
<dbReference type="Proteomes" id="UP000266723">
    <property type="component" value="Unassembled WGS sequence"/>
</dbReference>
<dbReference type="EMBL" id="QGKY02001925">
    <property type="protein sequence ID" value="KAF2547912.1"/>
    <property type="molecule type" value="Genomic_DNA"/>
</dbReference>
<evidence type="ECO:0000313" key="2">
    <source>
        <dbReference type="EMBL" id="KAF3605147.1"/>
    </source>
</evidence>
<accession>A0A8S9GVF9</accession>
<dbReference type="AlphaFoldDB" id="A0A8S9GVF9"/>
<proteinExistence type="predicted"/>
<evidence type="ECO:0000313" key="1">
    <source>
        <dbReference type="EMBL" id="KAF2547912.1"/>
    </source>
</evidence>
<reference evidence="2 3" key="3">
    <citation type="journal article" date="2020" name="BMC Genomics">
        <title>Intraspecific diversification of the crop wild relative Brassica cretica Lam. using demographic model selection.</title>
        <authorList>
            <person name="Kioukis A."/>
            <person name="Michalopoulou V.A."/>
            <person name="Briers L."/>
            <person name="Pirintsos S."/>
            <person name="Studholme D.J."/>
            <person name="Pavlidis P."/>
            <person name="Sarris P.F."/>
        </authorList>
    </citation>
    <scope>NUCLEOTIDE SEQUENCE [LARGE SCALE GENOMIC DNA]</scope>
    <source>
        <strain evidence="3">cv. PFS-1207/04</strain>
        <strain evidence="2">PFS-1207/04</strain>
    </source>
</reference>
<sequence>MAIRKPISYGFSSSLIRHKNFDPRKQLLHACARLRLEMAGRDTAGRYSPIAITSACVDEDRNPVGMYRQGLCK</sequence>
<comment type="caution">
    <text evidence="1">The sequence shown here is derived from an EMBL/GenBank/DDBJ whole genome shotgun (WGS) entry which is preliminary data.</text>
</comment>